<dbReference type="InterPro" id="IPR051679">
    <property type="entry name" value="DASS-Related_Transporters"/>
</dbReference>
<dbReference type="RefSeq" id="WP_354369427.1">
    <property type="nucleotide sequence ID" value="NZ_JBEPMA010000019.1"/>
</dbReference>
<name>A0ABV2JDD2_9FIRM</name>
<dbReference type="Pfam" id="PF03606">
    <property type="entry name" value="DcuC"/>
    <property type="match status" value="1"/>
</dbReference>
<keyword evidence="4 6" id="KW-1133">Transmembrane helix</keyword>
<evidence type="ECO:0000313" key="8">
    <source>
        <dbReference type="Proteomes" id="UP001549162"/>
    </source>
</evidence>
<keyword evidence="3 6" id="KW-0812">Transmembrane</keyword>
<feature type="transmembrane region" description="Helical" evidence="6">
    <location>
        <begin position="197"/>
        <end position="216"/>
    </location>
</feature>
<reference evidence="7 8" key="1">
    <citation type="submission" date="2024-06" db="EMBL/GenBank/DDBJ databases">
        <title>Genomic Encyclopedia of Type Strains, Phase IV (KMG-IV): sequencing the most valuable type-strain genomes for metagenomic binning, comparative biology and taxonomic classification.</title>
        <authorList>
            <person name="Goeker M."/>
        </authorList>
    </citation>
    <scope>NUCLEOTIDE SEQUENCE [LARGE SCALE GENOMIC DNA]</scope>
    <source>
        <strain evidence="7 8">DSM 21460</strain>
    </source>
</reference>
<dbReference type="Proteomes" id="UP001549162">
    <property type="component" value="Unassembled WGS sequence"/>
</dbReference>
<dbReference type="InterPro" id="IPR018385">
    <property type="entry name" value="C4_dicarb_anaerob_car-like"/>
</dbReference>
<feature type="transmembrane region" description="Helical" evidence="6">
    <location>
        <begin position="316"/>
        <end position="335"/>
    </location>
</feature>
<proteinExistence type="predicted"/>
<dbReference type="PANTHER" id="PTHR43652">
    <property type="entry name" value="BASIC AMINO ACID ANTIPORTER YFCC-RELATED"/>
    <property type="match status" value="1"/>
</dbReference>
<gene>
    <name evidence="7" type="ORF">ABID14_001919</name>
</gene>
<feature type="transmembrane region" description="Helical" evidence="6">
    <location>
        <begin position="12"/>
        <end position="30"/>
    </location>
</feature>
<organism evidence="7 8">
    <name type="scientific">Peptoniphilus olsenii</name>
    <dbReference type="NCBI Taxonomy" id="411570"/>
    <lineage>
        <taxon>Bacteria</taxon>
        <taxon>Bacillati</taxon>
        <taxon>Bacillota</taxon>
        <taxon>Tissierellia</taxon>
        <taxon>Tissierellales</taxon>
        <taxon>Peptoniphilaceae</taxon>
        <taxon>Peptoniphilus</taxon>
    </lineage>
</organism>
<protein>
    <submittedName>
        <fullName evidence="7">Ion transporter superfamily protein YfcC</fullName>
    </submittedName>
</protein>
<keyword evidence="5 6" id="KW-0472">Membrane</keyword>
<evidence type="ECO:0000313" key="7">
    <source>
        <dbReference type="EMBL" id="MET3618281.1"/>
    </source>
</evidence>
<feature type="transmembrane region" description="Helical" evidence="6">
    <location>
        <begin position="140"/>
        <end position="158"/>
    </location>
</feature>
<evidence type="ECO:0000256" key="1">
    <source>
        <dbReference type="ARBA" id="ARBA00004651"/>
    </source>
</evidence>
<comment type="caution">
    <text evidence="7">The sequence shown here is derived from an EMBL/GenBank/DDBJ whole genome shotgun (WGS) entry which is preliminary data.</text>
</comment>
<feature type="transmembrane region" description="Helical" evidence="6">
    <location>
        <begin position="444"/>
        <end position="464"/>
    </location>
</feature>
<feature type="transmembrane region" description="Helical" evidence="6">
    <location>
        <begin position="258"/>
        <end position="275"/>
    </location>
</feature>
<keyword evidence="2" id="KW-1003">Cell membrane</keyword>
<accession>A0ABV2JDD2</accession>
<feature type="transmembrane region" description="Helical" evidence="6">
    <location>
        <begin position="281"/>
        <end position="304"/>
    </location>
</feature>
<feature type="transmembrane region" description="Helical" evidence="6">
    <location>
        <begin position="165"/>
        <end position="185"/>
    </location>
</feature>
<evidence type="ECO:0000256" key="3">
    <source>
        <dbReference type="ARBA" id="ARBA00022692"/>
    </source>
</evidence>
<dbReference type="EMBL" id="JBEPMA010000019">
    <property type="protein sequence ID" value="MET3618281.1"/>
    <property type="molecule type" value="Genomic_DNA"/>
</dbReference>
<evidence type="ECO:0000256" key="4">
    <source>
        <dbReference type="ARBA" id="ARBA00022989"/>
    </source>
</evidence>
<sequence>MKKKFKLKAPDALVLIVILLIVASLLTYILPAGEYTRVVDPITQVEVADPNSFHHVDNSPVSPWGILKAIPQGLNESAEIINFLLIIGGIFGILKGTGALDSLLKAAIINLKGKERMVIPVILAFWGLGGAIIGNFEECLAFLPLQITLCLALGFDSITGVALGMCGVGIGYIGAILNPFTIATAQKISNVPLYSGIGLRVVAFVALLITTIIYIYRYAGKILKNPKLSVVYEEDLKSPYRESNLLSEEVKFTRKHKLVLLTFFLAIVVLVYGVINYDFYLPEIAAVFVGSGIIMGLISGLSVNEIAEEFVKGAGNLLYAALCVGFARAITIIMMDGNILDVIVNAFSKFVMGLPLEISAIGMFIFQSAINVFIPSGTGQAVVSMPIMTPLADVTGLTRQTAVMAFQFGDGITNLLTPTAGDLMAAIAIGGFSYGKWMKWFFKLLLWWYLVCSIVLVVATVIGYGPI</sequence>
<comment type="subcellular location">
    <subcellularLocation>
        <location evidence="1">Cell membrane</location>
        <topology evidence="1">Multi-pass membrane protein</topology>
    </subcellularLocation>
</comment>
<dbReference type="PANTHER" id="PTHR43652:SF2">
    <property type="entry name" value="BASIC AMINO ACID ANTIPORTER YFCC-RELATED"/>
    <property type="match status" value="1"/>
</dbReference>
<feature type="transmembrane region" description="Helical" evidence="6">
    <location>
        <begin position="347"/>
        <end position="366"/>
    </location>
</feature>
<feature type="transmembrane region" description="Helical" evidence="6">
    <location>
        <begin position="80"/>
        <end position="104"/>
    </location>
</feature>
<evidence type="ECO:0000256" key="6">
    <source>
        <dbReference type="SAM" id="Phobius"/>
    </source>
</evidence>
<evidence type="ECO:0000256" key="5">
    <source>
        <dbReference type="ARBA" id="ARBA00023136"/>
    </source>
</evidence>
<feature type="transmembrane region" description="Helical" evidence="6">
    <location>
        <begin position="116"/>
        <end position="134"/>
    </location>
</feature>
<evidence type="ECO:0000256" key="2">
    <source>
        <dbReference type="ARBA" id="ARBA00022475"/>
    </source>
</evidence>
<keyword evidence="8" id="KW-1185">Reference proteome</keyword>